<feature type="region of interest" description="Disordered" evidence="1">
    <location>
        <begin position="121"/>
        <end position="396"/>
    </location>
</feature>
<dbReference type="GO" id="GO:0032153">
    <property type="term" value="C:cell division site"/>
    <property type="evidence" value="ECO:0007669"/>
    <property type="project" value="TreeGrafter"/>
</dbReference>
<comment type="caution">
    <text evidence="2">The sequence shown here is derived from an EMBL/GenBank/DDBJ whole genome shotgun (WGS) entry which is preliminary data.</text>
</comment>
<gene>
    <name evidence="2" type="ORF">DNG_00560</name>
</gene>
<feature type="region of interest" description="Disordered" evidence="1">
    <location>
        <begin position="722"/>
        <end position="757"/>
    </location>
</feature>
<dbReference type="PANTHER" id="PTHR43628:SF11">
    <property type="entry name" value="PROTEIN DSF2"/>
    <property type="match status" value="1"/>
</dbReference>
<evidence type="ECO:0000313" key="2">
    <source>
        <dbReference type="EMBL" id="SPN97044.1"/>
    </source>
</evidence>
<feature type="compositionally biased region" description="Low complexity" evidence="1">
    <location>
        <begin position="357"/>
        <end position="368"/>
    </location>
</feature>
<dbReference type="InterPro" id="IPR011990">
    <property type="entry name" value="TPR-like_helical_dom_sf"/>
</dbReference>
<dbReference type="InterPro" id="IPR006597">
    <property type="entry name" value="Sel1-like"/>
</dbReference>
<feature type="region of interest" description="Disordered" evidence="1">
    <location>
        <begin position="420"/>
        <end position="530"/>
    </location>
</feature>
<dbReference type="Proteomes" id="UP001187682">
    <property type="component" value="Unassembled WGS sequence"/>
</dbReference>
<dbReference type="EMBL" id="ONZQ02000001">
    <property type="protein sequence ID" value="SPN97044.1"/>
    <property type="molecule type" value="Genomic_DNA"/>
</dbReference>
<dbReference type="Gene3D" id="1.25.40.10">
    <property type="entry name" value="Tetratricopeptide repeat domain"/>
    <property type="match status" value="1"/>
</dbReference>
<sequence length="757" mass="81678">MAGPPGYLDLRAASQASSRPPLRSPRQHIAGEAPPELSPLDAFALQSRLLAKELEESKNPKSGRRVSRLPPLNDTSPLIVQARRDYFRSISHDSASTDPSNADEEFNDGIGRKTEVEDAFGENRPVSMHPRMSGVPTPGFGDIPVPVPELPRNLSTVEEPARVDDKTQEGANDDDIVQGLAKDDDSIDGFGARRMESPSPIDDAAPLQAAAVSTDDVVHTSPHKDTSGPLPYVQTENPFGIPSPVGLASEGETFDSLGLAPPRAPFQMRPSSAMSTPLETTDEEGTSPMTNSLHSLPPRKLSNGSAISGLHHSPGMPHTARSPSIGSEASAALPRPAFNFSRPLSRAGTPGLELTFSKSSLESHSPLSQTEELSSTPRSINSEFLDGNDDAKAPAPSYIYSKFSLPRGKAVRRSVQPLDGYLQNQWDQPNSQTMLRGAPPSPPVRPSSPSSRDLTTDFSARGPALDQNSTVGPAPQPSPNPSRPSTDGGLASDDPAPRGRAMTSPVHDARAKTAMSISTDDSASTIKQSKSLHITPSSISDMTAEEHLAKGIECHESGALSKSTYHLRHAAKQNNPTGMLLYALACRHGWGMRVNEKEGVEWLRKAAEFASLEIADDEDQMKEGRHVDVLQRKTRKAQFALSIYELGVSHMNGWGIEQDKTLALRCFEIAGSWGDVDALAESGFCYAQGIGCKKDLKKAAKFYREAEAKGMSMVGNSWINKAKYKDDDENSPEADLKVKKTRNKSRTRTLFGRKPNP</sequence>
<dbReference type="SUPFAM" id="SSF81901">
    <property type="entry name" value="HCP-like"/>
    <property type="match status" value="1"/>
</dbReference>
<organism evidence="2 3">
    <name type="scientific">Cephalotrichum gorgonifer</name>
    <dbReference type="NCBI Taxonomy" id="2041049"/>
    <lineage>
        <taxon>Eukaryota</taxon>
        <taxon>Fungi</taxon>
        <taxon>Dikarya</taxon>
        <taxon>Ascomycota</taxon>
        <taxon>Pezizomycotina</taxon>
        <taxon>Sordariomycetes</taxon>
        <taxon>Hypocreomycetidae</taxon>
        <taxon>Microascales</taxon>
        <taxon>Microascaceae</taxon>
        <taxon>Cephalotrichum</taxon>
    </lineage>
</organism>
<evidence type="ECO:0000313" key="3">
    <source>
        <dbReference type="Proteomes" id="UP001187682"/>
    </source>
</evidence>
<reference evidence="2" key="1">
    <citation type="submission" date="2018-03" db="EMBL/GenBank/DDBJ databases">
        <authorList>
            <person name="Guldener U."/>
        </authorList>
    </citation>
    <scope>NUCLEOTIDE SEQUENCE</scope>
</reference>
<proteinExistence type="predicted"/>
<feature type="region of interest" description="Disordered" evidence="1">
    <location>
        <begin position="54"/>
        <end position="80"/>
    </location>
</feature>
<feature type="compositionally biased region" description="Basic and acidic residues" evidence="1">
    <location>
        <begin position="159"/>
        <end position="168"/>
    </location>
</feature>
<feature type="compositionally biased region" description="Polar residues" evidence="1">
    <location>
        <begin position="369"/>
        <end position="382"/>
    </location>
</feature>
<feature type="compositionally biased region" description="Basic and acidic residues" evidence="1">
    <location>
        <begin position="216"/>
        <end position="226"/>
    </location>
</feature>
<dbReference type="PANTHER" id="PTHR43628">
    <property type="entry name" value="ACTIVATOR OF C KINASE PROTEIN 1-RELATED"/>
    <property type="match status" value="1"/>
</dbReference>
<keyword evidence="3" id="KW-1185">Reference proteome</keyword>
<dbReference type="AlphaFoldDB" id="A0AAE8SQV4"/>
<dbReference type="Pfam" id="PF08238">
    <property type="entry name" value="Sel1"/>
    <property type="match status" value="3"/>
</dbReference>
<dbReference type="GO" id="GO:0010972">
    <property type="term" value="P:negative regulation of G2/M transition of mitotic cell cycle"/>
    <property type="evidence" value="ECO:0007669"/>
    <property type="project" value="TreeGrafter"/>
</dbReference>
<protein>
    <submittedName>
        <fullName evidence="2">Related to DSF2 Deletion Suppressor of mptFive/pufFive mutation</fullName>
    </submittedName>
</protein>
<feature type="compositionally biased region" description="Polar residues" evidence="1">
    <location>
        <begin position="515"/>
        <end position="530"/>
    </location>
</feature>
<dbReference type="InterPro" id="IPR052945">
    <property type="entry name" value="Mitotic_Regulator"/>
</dbReference>
<feature type="compositionally biased region" description="Polar residues" evidence="1">
    <location>
        <begin position="269"/>
        <end position="279"/>
    </location>
</feature>
<evidence type="ECO:0000256" key="1">
    <source>
        <dbReference type="SAM" id="MobiDB-lite"/>
    </source>
</evidence>
<feature type="compositionally biased region" description="Polar residues" evidence="1">
    <location>
        <begin position="422"/>
        <end position="434"/>
    </location>
</feature>
<accession>A0AAE8SQV4</accession>
<dbReference type="SMART" id="SM00671">
    <property type="entry name" value="SEL1"/>
    <property type="match status" value="3"/>
</dbReference>
<feature type="region of interest" description="Disordered" evidence="1">
    <location>
        <begin position="1"/>
        <end position="38"/>
    </location>
</feature>
<name>A0AAE8SQV4_9PEZI</name>